<dbReference type="AlphaFoldDB" id="A0A0A9Z2D0"/>
<dbReference type="GO" id="GO:0030015">
    <property type="term" value="C:CCR4-NOT core complex"/>
    <property type="evidence" value="ECO:0007669"/>
    <property type="project" value="InterPro"/>
</dbReference>
<evidence type="ECO:0000313" key="4">
    <source>
        <dbReference type="EMBL" id="JAQ13816.1"/>
    </source>
</evidence>
<name>A0A0A9Z2D0_LYGHE</name>
<dbReference type="InterPro" id="IPR007196">
    <property type="entry name" value="CCR4-Not_Not1_C"/>
</dbReference>
<feature type="domain" description="CCR4-Not complex component Not1 C-terminal" evidence="2">
    <location>
        <begin position="59"/>
        <end position="105"/>
    </location>
</feature>
<dbReference type="InterPro" id="IPR040398">
    <property type="entry name" value="Not1"/>
</dbReference>
<dbReference type="GO" id="GO:0060090">
    <property type="term" value="F:molecular adaptor activity"/>
    <property type="evidence" value="ECO:0007669"/>
    <property type="project" value="TreeGrafter"/>
</dbReference>
<feature type="region of interest" description="Disordered" evidence="1">
    <location>
        <begin position="1"/>
        <end position="21"/>
    </location>
</feature>
<sequence length="107" mass="12664">MELARNKDPSSESTTKGSKITLQSNLPEGVAYNPIFMQQPYVRLMNNLFFYLYRQRVIVSDESRRDRTERFQKVLHRLRPTEVPGFAFGWLELISHRLFIPRCLNTT</sequence>
<dbReference type="GO" id="GO:0017148">
    <property type="term" value="P:negative regulation of translation"/>
    <property type="evidence" value="ECO:0007669"/>
    <property type="project" value="InterPro"/>
</dbReference>
<dbReference type="EMBL" id="GDHC01004813">
    <property type="protein sequence ID" value="JAQ13816.1"/>
    <property type="molecule type" value="Transcribed_RNA"/>
</dbReference>
<feature type="compositionally biased region" description="Polar residues" evidence="1">
    <location>
        <begin position="11"/>
        <end position="21"/>
    </location>
</feature>
<reference evidence="4" key="3">
    <citation type="journal article" date="2016" name="Gigascience">
        <title>De novo construction of an expanded transcriptome assembly for the western tarnished plant bug, Lygus hesperus.</title>
        <authorList>
            <person name="Tassone E.E."/>
            <person name="Geib S.M."/>
            <person name="Hall B."/>
            <person name="Fabrick J.A."/>
            <person name="Brent C.S."/>
            <person name="Hull J.J."/>
        </authorList>
    </citation>
    <scope>NUCLEOTIDE SEQUENCE</scope>
</reference>
<dbReference type="PANTHER" id="PTHR13162">
    <property type="entry name" value="CCR4-NOT TRANSCRIPTION COMPLEX"/>
    <property type="match status" value="1"/>
</dbReference>
<dbReference type="EMBL" id="GBHO01004172">
    <property type="protein sequence ID" value="JAG39432.1"/>
    <property type="molecule type" value="Transcribed_RNA"/>
</dbReference>
<evidence type="ECO:0000256" key="1">
    <source>
        <dbReference type="SAM" id="MobiDB-lite"/>
    </source>
</evidence>
<proteinExistence type="predicted"/>
<dbReference type="Gene3D" id="1.25.40.790">
    <property type="match status" value="1"/>
</dbReference>
<evidence type="ECO:0000259" key="2">
    <source>
        <dbReference type="Pfam" id="PF04054"/>
    </source>
</evidence>
<dbReference type="Pfam" id="PF04054">
    <property type="entry name" value="Not1"/>
    <property type="match status" value="1"/>
</dbReference>
<protein>
    <submittedName>
        <fullName evidence="3">CCR4-NOT transcription complex subunit 1</fullName>
    </submittedName>
</protein>
<dbReference type="GO" id="GO:0000288">
    <property type="term" value="P:nuclear-transcribed mRNA catabolic process, deadenylation-dependent decay"/>
    <property type="evidence" value="ECO:0007669"/>
    <property type="project" value="TreeGrafter"/>
</dbReference>
<feature type="compositionally biased region" description="Basic and acidic residues" evidence="1">
    <location>
        <begin position="1"/>
        <end position="10"/>
    </location>
</feature>
<accession>A0A0A9Z2D0</accession>
<organism evidence="3">
    <name type="scientific">Lygus hesperus</name>
    <name type="common">Western plant bug</name>
    <dbReference type="NCBI Taxonomy" id="30085"/>
    <lineage>
        <taxon>Eukaryota</taxon>
        <taxon>Metazoa</taxon>
        <taxon>Ecdysozoa</taxon>
        <taxon>Arthropoda</taxon>
        <taxon>Hexapoda</taxon>
        <taxon>Insecta</taxon>
        <taxon>Pterygota</taxon>
        <taxon>Neoptera</taxon>
        <taxon>Paraneoptera</taxon>
        <taxon>Hemiptera</taxon>
        <taxon>Heteroptera</taxon>
        <taxon>Panheteroptera</taxon>
        <taxon>Cimicomorpha</taxon>
        <taxon>Miridae</taxon>
        <taxon>Mirini</taxon>
        <taxon>Lygus</taxon>
    </lineage>
</organism>
<dbReference type="PANTHER" id="PTHR13162:SF8">
    <property type="entry name" value="CCR4-NOT TRANSCRIPTION COMPLEX SUBUNIT 1"/>
    <property type="match status" value="1"/>
</dbReference>
<reference evidence="3" key="1">
    <citation type="journal article" date="2014" name="PLoS ONE">
        <title>Transcriptome-Based Identification of ABC Transporters in the Western Tarnished Plant Bug Lygus hesperus.</title>
        <authorList>
            <person name="Hull J.J."/>
            <person name="Chaney K."/>
            <person name="Geib S.M."/>
            <person name="Fabrick J.A."/>
            <person name="Brent C.S."/>
            <person name="Walsh D."/>
            <person name="Lavine L.C."/>
        </authorList>
    </citation>
    <scope>NUCLEOTIDE SEQUENCE</scope>
</reference>
<dbReference type="GO" id="GO:0000932">
    <property type="term" value="C:P-body"/>
    <property type="evidence" value="ECO:0007669"/>
    <property type="project" value="TreeGrafter"/>
</dbReference>
<gene>
    <name evidence="3" type="primary">cnot1_3</name>
    <name evidence="4" type="synonym">cnot1_0</name>
    <name evidence="3" type="ORF">CM83_25599</name>
    <name evidence="4" type="ORF">g.15627</name>
</gene>
<evidence type="ECO:0000313" key="3">
    <source>
        <dbReference type="EMBL" id="JAG39432.1"/>
    </source>
</evidence>
<reference evidence="3" key="2">
    <citation type="submission" date="2014-07" db="EMBL/GenBank/DDBJ databases">
        <authorList>
            <person name="Hull J."/>
        </authorList>
    </citation>
    <scope>NUCLEOTIDE SEQUENCE</scope>
</reference>